<feature type="region of interest" description="Disordered" evidence="1">
    <location>
        <begin position="188"/>
        <end position="265"/>
    </location>
</feature>
<organism evidence="2 3">
    <name type="scientific">Purpureocillium lilacinum</name>
    <name type="common">Paecilomyces lilacinus</name>
    <dbReference type="NCBI Taxonomy" id="33203"/>
    <lineage>
        <taxon>Eukaryota</taxon>
        <taxon>Fungi</taxon>
        <taxon>Dikarya</taxon>
        <taxon>Ascomycota</taxon>
        <taxon>Pezizomycotina</taxon>
        <taxon>Sordariomycetes</taxon>
        <taxon>Hypocreomycetidae</taxon>
        <taxon>Hypocreales</taxon>
        <taxon>Ophiocordycipitaceae</taxon>
        <taxon>Purpureocillium</taxon>
    </lineage>
</organism>
<dbReference type="AlphaFoldDB" id="A0A179GUN9"/>
<protein>
    <submittedName>
        <fullName evidence="2">Uncharacterized protein</fullName>
    </submittedName>
</protein>
<evidence type="ECO:0000256" key="1">
    <source>
        <dbReference type="SAM" id="MobiDB-lite"/>
    </source>
</evidence>
<evidence type="ECO:0000313" key="3">
    <source>
        <dbReference type="Proteomes" id="UP000078240"/>
    </source>
</evidence>
<feature type="compositionally biased region" description="Polar residues" evidence="1">
    <location>
        <begin position="210"/>
        <end position="222"/>
    </location>
</feature>
<gene>
    <name evidence="2" type="ORF">VFPBJ_04250</name>
</gene>
<reference evidence="2 3" key="1">
    <citation type="submission" date="2016-01" db="EMBL/GenBank/DDBJ databases">
        <title>Biosynthesis of antibiotic leucinostatins and their inhibition on Phytophthora in bio-control Purpureocillium lilacinum.</title>
        <authorList>
            <person name="Wang G."/>
            <person name="Liu Z."/>
            <person name="Lin R."/>
            <person name="Li E."/>
            <person name="Mao Z."/>
            <person name="Ling J."/>
            <person name="Yin W."/>
            <person name="Xie B."/>
        </authorList>
    </citation>
    <scope>NUCLEOTIDE SEQUENCE [LARGE SCALE GENOMIC DNA]</scope>
    <source>
        <strain evidence="2">PLBJ-1</strain>
    </source>
</reference>
<sequence>MGSASPTRNTDSDGRVRICRAVEHQAFDGLDAAAPADWPIVGAVREAGRIVPTFCDVDAWVATVQYQSARLLQFRAVVPVGGCHTTRWSNKVAATRLLRSSHTPDMKCGAGLGCKSGCLEHGAGWRKPYEQATGKPQRARPACSAGSSCVKRPLRLARQCSGRRWNSDAAAKMPCVCPARRDISATSVSQSSCRGGTSHAVWPTRRGKRQQVTNSRGSSCLRQNGRGAGPGGLVVLTHAGRRPGELGRRGTQPFRSVQHGPPLAHGTSARTASGRCCDRCNNCLAPPLLLGPVPRCPYVLCSARRTVVTIAITHGAVTRRLVLLGGSLSF</sequence>
<comment type="caution">
    <text evidence="2">The sequence shown here is derived from an EMBL/GenBank/DDBJ whole genome shotgun (WGS) entry which is preliminary data.</text>
</comment>
<proteinExistence type="predicted"/>
<dbReference type="EMBL" id="LSBH01000003">
    <property type="protein sequence ID" value="OAQ81666.1"/>
    <property type="molecule type" value="Genomic_DNA"/>
</dbReference>
<evidence type="ECO:0000313" key="2">
    <source>
        <dbReference type="EMBL" id="OAQ81666.1"/>
    </source>
</evidence>
<accession>A0A179GUN9</accession>
<dbReference type="Proteomes" id="UP000078240">
    <property type="component" value="Unassembled WGS sequence"/>
</dbReference>
<name>A0A179GUN9_PURLI</name>